<dbReference type="GeneID" id="18812816"/>
<accession>F8P0L2</accession>
<dbReference type="EMBL" id="GL945436">
    <property type="protein sequence ID" value="EGO22696.1"/>
    <property type="molecule type" value="Genomic_DNA"/>
</dbReference>
<organism>
    <name type="scientific">Serpula lacrymans var. lacrymans (strain S7.9)</name>
    <name type="common">Dry rot fungus</name>
    <dbReference type="NCBI Taxonomy" id="578457"/>
    <lineage>
        <taxon>Eukaryota</taxon>
        <taxon>Fungi</taxon>
        <taxon>Dikarya</taxon>
        <taxon>Basidiomycota</taxon>
        <taxon>Agaricomycotina</taxon>
        <taxon>Agaricomycetes</taxon>
        <taxon>Agaricomycetidae</taxon>
        <taxon>Boletales</taxon>
        <taxon>Coniophorineae</taxon>
        <taxon>Serpulaceae</taxon>
        <taxon>Serpula</taxon>
    </lineage>
</organism>
<dbReference type="RefSeq" id="XP_007319936.1">
    <property type="nucleotide sequence ID" value="XM_007319874.1"/>
</dbReference>
<evidence type="ECO:0000313" key="1">
    <source>
        <dbReference type="EMBL" id="EGO22696.1"/>
    </source>
</evidence>
<sequence>MHPCLLVTEMLIRIIELVYEDDKRGTRDVAALARTCRRFQEPALEILWRTQRSLGPLIMCAPEDLWGVGEDNIIFFKRTPVRSDWNRIMANAPRIKHLGANNPGLPRIQRLLPKINVDILHSLLENCDMPSLLPSLSRLTFTSISGYRSVADFFRYISPFLSPKLTYLSFHIPQEVDECEIDALIEQIPRKAPNIEQLCLSSCFRSHQVVLSLTTANLPYLRELTVNRFLSMSTRSIRELSSLRFFQDLSLSLKVSFDIDKFVEGLDVHGSHGVFSTLRRIKFHTDTLLPCTSLFNLIQSDYLEEITVMVDEQQSASRVADFLNALRQSSRVPSTLRSICVRHNMQSSFSGDAPFIFNSSVFRPLLQFNKLKTIKFMNLGLYDLDDDFLSDAAMSWPDLEDFTFSRFPWSSTRKVTLQGILPLVSSCPNLYSLHITMDATSVERTAEHKLGAGPVNHNLKTLNVGDSDIQNPSDVAEFLFDIFPRLDMMFIHGGSIIFDRWQEVHSRMKQMQVKAGYRSIEDDDTLF</sequence>
<dbReference type="Gene3D" id="3.80.10.10">
    <property type="entry name" value="Ribonuclease Inhibitor"/>
    <property type="match status" value="2"/>
</dbReference>
<dbReference type="KEGG" id="sla:SERLADRAFT_409300"/>
<evidence type="ECO:0008006" key="2">
    <source>
        <dbReference type="Google" id="ProtNLM"/>
    </source>
</evidence>
<proteinExistence type="predicted"/>
<dbReference type="SUPFAM" id="SSF52047">
    <property type="entry name" value="RNI-like"/>
    <property type="match status" value="1"/>
</dbReference>
<protein>
    <recommendedName>
        <fullName evidence="2">F-box domain-containing protein</fullName>
    </recommendedName>
</protein>
<dbReference type="OrthoDB" id="3543113at2759"/>
<dbReference type="AlphaFoldDB" id="F8P0L2"/>
<gene>
    <name evidence="1" type="ORF">SERLADRAFT_409300</name>
</gene>
<dbReference type="HOGENOM" id="CLU_021164_1_0_1"/>
<dbReference type="Proteomes" id="UP000008064">
    <property type="component" value="Unassembled WGS sequence"/>
</dbReference>
<reference evidence="1" key="1">
    <citation type="submission" date="2011-04" db="EMBL/GenBank/DDBJ databases">
        <title>Evolution of plant cell wall degrading machinery underlies the functional diversity of forest fungi.</title>
        <authorList>
            <consortium name="US DOE Joint Genome Institute (JGI-PGF)"/>
            <person name="Eastwood D.C."/>
            <person name="Floudas D."/>
            <person name="Binder M."/>
            <person name="Majcherczyk A."/>
            <person name="Schneider P."/>
            <person name="Aerts A."/>
            <person name="Asiegbu F.O."/>
            <person name="Baker S.E."/>
            <person name="Barry K."/>
            <person name="Bendiksby M."/>
            <person name="Blumentritt M."/>
            <person name="Coutinho P.M."/>
            <person name="Cullen D."/>
            <person name="Cullen D."/>
            <person name="Gathman A."/>
            <person name="Goodell B."/>
            <person name="Henrissat B."/>
            <person name="Ihrmark K."/>
            <person name="Kauserud H."/>
            <person name="Kohler A."/>
            <person name="LaButti K."/>
            <person name="Lapidus A."/>
            <person name="Lavin J.L."/>
            <person name="Lee Y.-H."/>
            <person name="Lindquist E."/>
            <person name="Lilly W."/>
            <person name="Lucas S."/>
            <person name="Morin E."/>
            <person name="Murat C."/>
            <person name="Oguiza J.A."/>
            <person name="Park J."/>
            <person name="Pisabarro A.G."/>
            <person name="Riley R."/>
            <person name="Rosling A."/>
            <person name="Salamov A."/>
            <person name="Schmidt O."/>
            <person name="Schmutz J."/>
            <person name="Skrede I."/>
            <person name="Stenlid J."/>
            <person name="Wiebenga A."/>
            <person name="Xie X."/>
            <person name="Kues U."/>
            <person name="Hibbett D.S."/>
            <person name="Hoffmeister D."/>
            <person name="Hogberg N."/>
            <person name="Martin F."/>
            <person name="Grigoriev I.V."/>
            <person name="Watkinson S.C."/>
        </authorList>
    </citation>
    <scope>NUCLEOTIDE SEQUENCE</scope>
    <source>
        <strain evidence="1">S7.9</strain>
    </source>
</reference>
<dbReference type="InterPro" id="IPR032675">
    <property type="entry name" value="LRR_dom_sf"/>
</dbReference>
<name>F8P0L2_SERL9</name>